<evidence type="ECO:0008006" key="2">
    <source>
        <dbReference type="Google" id="ProtNLM"/>
    </source>
</evidence>
<feature type="non-terminal residue" evidence="1">
    <location>
        <position position="106"/>
    </location>
</feature>
<protein>
    <recommendedName>
        <fullName evidence="2">NadR/Ttd14 AAA domain-containing protein</fullName>
    </recommendedName>
</protein>
<dbReference type="EMBL" id="UINC01182024">
    <property type="protein sequence ID" value="SVD92014.1"/>
    <property type="molecule type" value="Genomic_DNA"/>
</dbReference>
<gene>
    <name evidence="1" type="ORF">METZ01_LOCUS444868</name>
</gene>
<dbReference type="SUPFAM" id="SSF52540">
    <property type="entry name" value="P-loop containing nucleoside triphosphate hydrolases"/>
    <property type="match status" value="1"/>
</dbReference>
<sequence length="106" mass="12612">MRSIFVGIEYSGKTTLINHLQRYYNHRNRSTHNDDHFTIPDASLSPASRLEYVGYPNDVKERMQRMQLHYHIEVIKNYPNTLISGWHIEEAVYTSMYGDDPENPYY</sequence>
<accession>A0A382Z929</accession>
<dbReference type="InterPro" id="IPR027417">
    <property type="entry name" value="P-loop_NTPase"/>
</dbReference>
<dbReference type="AlphaFoldDB" id="A0A382Z929"/>
<organism evidence="1">
    <name type="scientific">marine metagenome</name>
    <dbReference type="NCBI Taxonomy" id="408172"/>
    <lineage>
        <taxon>unclassified sequences</taxon>
        <taxon>metagenomes</taxon>
        <taxon>ecological metagenomes</taxon>
    </lineage>
</organism>
<evidence type="ECO:0000313" key="1">
    <source>
        <dbReference type="EMBL" id="SVD92014.1"/>
    </source>
</evidence>
<proteinExistence type="predicted"/>
<reference evidence="1" key="1">
    <citation type="submission" date="2018-05" db="EMBL/GenBank/DDBJ databases">
        <authorList>
            <person name="Lanie J.A."/>
            <person name="Ng W.-L."/>
            <person name="Kazmierczak K.M."/>
            <person name="Andrzejewski T.M."/>
            <person name="Davidsen T.M."/>
            <person name="Wayne K.J."/>
            <person name="Tettelin H."/>
            <person name="Glass J.I."/>
            <person name="Rusch D."/>
            <person name="Podicherti R."/>
            <person name="Tsui H.-C.T."/>
            <person name="Winkler M.E."/>
        </authorList>
    </citation>
    <scope>NUCLEOTIDE SEQUENCE</scope>
</reference>
<name>A0A382Z929_9ZZZZ</name>